<accession>A0ACB9RQ86</accession>
<sequence length="85" mass="9027">MDGVAPFSRSPSCLAYRASVDDADGSSDPYLYPVKMKTNMKVGLNVAIGIHGPTEVNEETRNYDNPGPPLIKSESHDGGVVDDGC</sequence>
<proteinExistence type="predicted"/>
<name>A0ACB9RQ86_9MYRT</name>
<reference evidence="2" key="1">
    <citation type="journal article" date="2023" name="Front. Plant Sci.">
        <title>Chromosomal-level genome assembly of Melastoma candidum provides insights into trichome evolution.</title>
        <authorList>
            <person name="Zhong Y."/>
            <person name="Wu W."/>
            <person name="Sun C."/>
            <person name="Zou P."/>
            <person name="Liu Y."/>
            <person name="Dai S."/>
            <person name="Zhou R."/>
        </authorList>
    </citation>
    <scope>NUCLEOTIDE SEQUENCE [LARGE SCALE GENOMIC DNA]</scope>
</reference>
<evidence type="ECO:0000313" key="2">
    <source>
        <dbReference type="Proteomes" id="UP001057402"/>
    </source>
</evidence>
<protein>
    <submittedName>
        <fullName evidence="1">Uncharacterized protein</fullName>
    </submittedName>
</protein>
<organism evidence="1 2">
    <name type="scientific">Melastoma candidum</name>
    <dbReference type="NCBI Taxonomy" id="119954"/>
    <lineage>
        <taxon>Eukaryota</taxon>
        <taxon>Viridiplantae</taxon>
        <taxon>Streptophyta</taxon>
        <taxon>Embryophyta</taxon>
        <taxon>Tracheophyta</taxon>
        <taxon>Spermatophyta</taxon>
        <taxon>Magnoliopsida</taxon>
        <taxon>eudicotyledons</taxon>
        <taxon>Gunneridae</taxon>
        <taxon>Pentapetalae</taxon>
        <taxon>rosids</taxon>
        <taxon>malvids</taxon>
        <taxon>Myrtales</taxon>
        <taxon>Melastomataceae</taxon>
        <taxon>Melastomatoideae</taxon>
        <taxon>Melastomateae</taxon>
        <taxon>Melastoma</taxon>
    </lineage>
</organism>
<keyword evidence="2" id="KW-1185">Reference proteome</keyword>
<dbReference type="Proteomes" id="UP001057402">
    <property type="component" value="Chromosome 3"/>
</dbReference>
<dbReference type="EMBL" id="CM042882">
    <property type="protein sequence ID" value="KAI4380588.1"/>
    <property type="molecule type" value="Genomic_DNA"/>
</dbReference>
<gene>
    <name evidence="1" type="ORF">MLD38_006763</name>
</gene>
<evidence type="ECO:0000313" key="1">
    <source>
        <dbReference type="EMBL" id="KAI4380588.1"/>
    </source>
</evidence>
<comment type="caution">
    <text evidence="1">The sequence shown here is derived from an EMBL/GenBank/DDBJ whole genome shotgun (WGS) entry which is preliminary data.</text>
</comment>